<dbReference type="GO" id="GO:0006183">
    <property type="term" value="P:GTP biosynthetic process"/>
    <property type="evidence" value="ECO:0007669"/>
    <property type="project" value="InterPro"/>
</dbReference>
<dbReference type="SMART" id="SM00562">
    <property type="entry name" value="NDK"/>
    <property type="match status" value="2"/>
</dbReference>
<dbReference type="Gene3D" id="3.30.70.141">
    <property type="entry name" value="Nucleoside diphosphate kinase-like domain"/>
    <property type="match status" value="2"/>
</dbReference>
<keyword evidence="10" id="KW-0546">Nucleotide metabolism</keyword>
<dbReference type="PROSITE" id="PS51374">
    <property type="entry name" value="NDPK_LIKE"/>
    <property type="match status" value="2"/>
</dbReference>
<keyword evidence="16" id="KW-1185">Reference proteome</keyword>
<evidence type="ECO:0000256" key="2">
    <source>
        <dbReference type="ARBA" id="ARBA00017632"/>
    </source>
</evidence>
<dbReference type="AlphaFoldDB" id="A0A507CWZ2"/>
<dbReference type="GO" id="GO:0004550">
    <property type="term" value="F:nucleoside diphosphate kinase activity"/>
    <property type="evidence" value="ECO:0007669"/>
    <property type="project" value="InterPro"/>
</dbReference>
<organism evidence="15 16">
    <name type="scientific">Synchytrium endobioticum</name>
    <dbReference type="NCBI Taxonomy" id="286115"/>
    <lineage>
        <taxon>Eukaryota</taxon>
        <taxon>Fungi</taxon>
        <taxon>Fungi incertae sedis</taxon>
        <taxon>Chytridiomycota</taxon>
        <taxon>Chytridiomycota incertae sedis</taxon>
        <taxon>Chytridiomycetes</taxon>
        <taxon>Synchytriales</taxon>
        <taxon>Synchytriaceae</taxon>
        <taxon>Synchytrium</taxon>
    </lineage>
</organism>
<feature type="domain" description="Nucleoside diphosphate kinase-like" evidence="14">
    <location>
        <begin position="311"/>
        <end position="451"/>
    </location>
</feature>
<evidence type="ECO:0000256" key="10">
    <source>
        <dbReference type="ARBA" id="ARBA00023080"/>
    </source>
</evidence>
<dbReference type="InterPro" id="IPR001564">
    <property type="entry name" value="Nucleoside_diP_kinase"/>
</dbReference>
<feature type="binding site" evidence="11">
    <location>
        <position position="272"/>
    </location>
    <ligand>
        <name>ATP</name>
        <dbReference type="ChEBI" id="CHEBI:30616"/>
    </ligand>
</feature>
<dbReference type="STRING" id="286115.A0A507CWZ2"/>
<gene>
    <name evidence="15" type="primary">YNK1</name>
    <name evidence="15" type="ORF">SeMB42_g04748</name>
</gene>
<dbReference type="Gene3D" id="3.40.30.10">
    <property type="entry name" value="Glutaredoxin"/>
    <property type="match status" value="1"/>
</dbReference>
<comment type="caution">
    <text evidence="15">The sequence shown here is derived from an EMBL/GenBank/DDBJ whole genome shotgun (WGS) entry which is preliminary data.</text>
</comment>
<evidence type="ECO:0000256" key="6">
    <source>
        <dbReference type="ARBA" id="ARBA00022741"/>
    </source>
</evidence>
<dbReference type="PRINTS" id="PR01243">
    <property type="entry name" value="NUCDPKINASE"/>
</dbReference>
<dbReference type="GO" id="GO:0006241">
    <property type="term" value="P:CTP biosynthetic process"/>
    <property type="evidence" value="ECO:0007669"/>
    <property type="project" value="InterPro"/>
</dbReference>
<dbReference type="PANTHER" id="PTHR46161:SF3">
    <property type="entry name" value="NUCLEOSIDE DIPHOSPHATE KINASE DDB_G0292928-RELATED"/>
    <property type="match status" value="1"/>
</dbReference>
<feature type="compositionally biased region" description="Low complexity" evidence="13">
    <location>
        <begin position="562"/>
        <end position="584"/>
    </location>
</feature>
<feature type="binding site" evidence="11">
    <location>
        <position position="248"/>
    </location>
    <ligand>
        <name>ATP</name>
        <dbReference type="ChEBI" id="CHEBI:30616"/>
    </ligand>
</feature>
<sequence length="595" mass="64475">MSKGTAGGVIVDDDGWMNHLQQQGLVGKCLHLPAKWAGPCDAMQPLQKKLKSELQNAVNFVAAQSDAITQLSRFKDKSQPLFLFYFNGVLVKVLHGANAPAFEKLIREQIEIEKNGHTHTPYVFEDGDVSQIGGSASRKASLMADRRESLKSPPVESETTVAIIKPDAMHPAVIEEIMEIIKRHRIDIIRKRKIWINIDQASNFYSEHKGKPFFPNLIKYMTSGPILALLLQKDEGTIKTWRELAGPTNSKIAKETAPKSIRAMFGTDGTMNAVHGSDSPASASREQAILFEDPTVVEMPFPKVEGAAALQQKTLCLVKPDAMQHLDAIIERILFHGFQVIKREEVEFGSADRTKEMLQEIYAEEAVRDEAVNYLSSAPSVGLVLRGDNVIKDWQELIGPADPEEAKRSFPMSLRALYGSDLIRNAVHGSTSPETAQREINFLFPKAGLKSASSAWLASSQTNLSGSKANLLGSRGNVAKASISALNKPEWAGSINNVAASPPKEPAQKTPAPASNAAETTAASKEVLSPSKSKTSSVSPLNDKPKKVGISTPGLDKPPSRSPTRPTSAAAKPSRPASASSPAKSKSRASLKETR</sequence>
<dbReference type="Pfam" id="PF00334">
    <property type="entry name" value="NDK"/>
    <property type="match status" value="2"/>
</dbReference>
<evidence type="ECO:0000256" key="5">
    <source>
        <dbReference type="ARBA" id="ARBA00022723"/>
    </source>
</evidence>
<dbReference type="InterPro" id="IPR013766">
    <property type="entry name" value="Thioredoxin_domain"/>
</dbReference>
<dbReference type="InterPro" id="IPR034907">
    <property type="entry name" value="NDK-like_dom"/>
</dbReference>
<dbReference type="VEuPathDB" id="FungiDB:SeMB42_g04748"/>
<evidence type="ECO:0000256" key="3">
    <source>
        <dbReference type="ARBA" id="ARBA00022490"/>
    </source>
</evidence>
<dbReference type="GO" id="GO:0046872">
    <property type="term" value="F:metal ion binding"/>
    <property type="evidence" value="ECO:0007669"/>
    <property type="project" value="UniProtKB-KW"/>
</dbReference>
<evidence type="ECO:0000256" key="7">
    <source>
        <dbReference type="ARBA" id="ARBA00022777"/>
    </source>
</evidence>
<dbReference type="InterPro" id="IPR023005">
    <property type="entry name" value="Nucleoside_diP_kinase_AS"/>
</dbReference>
<feature type="binding site" evidence="11">
    <location>
        <position position="213"/>
    </location>
    <ligand>
        <name>ATP</name>
        <dbReference type="ChEBI" id="CHEBI:30616"/>
    </ligand>
</feature>
<protein>
    <recommendedName>
        <fullName evidence="2">Nucleoside diphosphate kinase</fullName>
    </recommendedName>
</protein>
<evidence type="ECO:0000256" key="8">
    <source>
        <dbReference type="ARBA" id="ARBA00022840"/>
    </source>
</evidence>
<reference evidence="15 16" key="1">
    <citation type="journal article" date="2019" name="Sci. Rep.">
        <title>Comparative genomics of chytrid fungi reveal insights into the obligate biotrophic and pathogenic lifestyle of Synchytrium endobioticum.</title>
        <authorList>
            <person name="van de Vossenberg B.T.L.H."/>
            <person name="Warris S."/>
            <person name="Nguyen H.D.T."/>
            <person name="van Gent-Pelzer M.P.E."/>
            <person name="Joly D.L."/>
            <person name="van de Geest H.C."/>
            <person name="Bonants P.J.M."/>
            <person name="Smith D.S."/>
            <person name="Levesque C.A."/>
            <person name="van der Lee T.A.J."/>
        </authorList>
    </citation>
    <scope>NUCLEOTIDE SEQUENCE [LARGE SCALE GENOMIC DNA]</scope>
    <source>
        <strain evidence="15 16">MB42</strain>
    </source>
</reference>
<evidence type="ECO:0000256" key="12">
    <source>
        <dbReference type="RuleBase" id="RU004011"/>
    </source>
</evidence>
<dbReference type="SUPFAM" id="SSF54919">
    <property type="entry name" value="Nucleoside diphosphate kinase, NDK"/>
    <property type="match status" value="2"/>
</dbReference>
<evidence type="ECO:0000313" key="16">
    <source>
        <dbReference type="Proteomes" id="UP000317494"/>
    </source>
</evidence>
<evidence type="ECO:0000256" key="1">
    <source>
        <dbReference type="ARBA" id="ARBA00008142"/>
    </source>
</evidence>
<dbReference type="GO" id="GO:0005524">
    <property type="term" value="F:ATP binding"/>
    <property type="evidence" value="ECO:0007669"/>
    <property type="project" value="UniProtKB-KW"/>
</dbReference>
<keyword evidence="4" id="KW-0808">Transferase</keyword>
<name>A0A507CWZ2_9FUNG</name>
<dbReference type="InterPro" id="IPR036850">
    <property type="entry name" value="NDK-like_dom_sf"/>
</dbReference>
<feature type="binding site" evidence="11">
    <location>
        <position position="165"/>
    </location>
    <ligand>
        <name>ATP</name>
        <dbReference type="ChEBI" id="CHEBI:30616"/>
    </ligand>
</feature>
<dbReference type="EMBL" id="QEAN01000201">
    <property type="protein sequence ID" value="TPX43380.1"/>
    <property type="molecule type" value="Genomic_DNA"/>
</dbReference>
<accession>A0A507CWZ2</accession>
<feature type="domain" description="Nucleoside diphosphate kinase-like" evidence="14">
    <location>
        <begin position="157"/>
        <end position="298"/>
    </location>
</feature>
<evidence type="ECO:0000256" key="13">
    <source>
        <dbReference type="SAM" id="MobiDB-lite"/>
    </source>
</evidence>
<dbReference type="InterPro" id="IPR036249">
    <property type="entry name" value="Thioredoxin-like_sf"/>
</dbReference>
<keyword evidence="3" id="KW-0963">Cytoplasm</keyword>
<feature type="binding site" evidence="11">
    <location>
        <position position="242"/>
    </location>
    <ligand>
        <name>ATP</name>
        <dbReference type="ChEBI" id="CHEBI:30616"/>
    </ligand>
</feature>
<evidence type="ECO:0000256" key="4">
    <source>
        <dbReference type="ARBA" id="ARBA00022679"/>
    </source>
</evidence>
<evidence type="ECO:0000256" key="11">
    <source>
        <dbReference type="PROSITE-ProRule" id="PRU00706"/>
    </source>
</evidence>
<proteinExistence type="inferred from homology"/>
<evidence type="ECO:0000256" key="9">
    <source>
        <dbReference type="ARBA" id="ARBA00022842"/>
    </source>
</evidence>
<feature type="region of interest" description="Disordered" evidence="13">
    <location>
        <begin position="496"/>
        <end position="595"/>
    </location>
</feature>
<feature type="active site" description="Pros-phosphohistidine intermediate" evidence="11">
    <location>
        <position position="428"/>
    </location>
</feature>
<comment type="similarity">
    <text evidence="1 11 12">Belongs to the NDK family.</text>
</comment>
<evidence type="ECO:0000313" key="15">
    <source>
        <dbReference type="EMBL" id="TPX43380.1"/>
    </source>
</evidence>
<dbReference type="SUPFAM" id="SSF52833">
    <property type="entry name" value="Thioredoxin-like"/>
    <property type="match status" value="1"/>
</dbReference>
<comment type="caution">
    <text evidence="11">Lacks conserved residue(s) required for the propagation of feature annotation.</text>
</comment>
<keyword evidence="7 15" id="KW-0418">Kinase</keyword>
<keyword evidence="6" id="KW-0547">Nucleotide-binding</keyword>
<dbReference type="Proteomes" id="UP000317494">
    <property type="component" value="Unassembled WGS sequence"/>
</dbReference>
<feature type="active site" description="Pros-phosphohistidine intermediate" evidence="11">
    <location>
        <position position="275"/>
    </location>
</feature>
<keyword evidence="8" id="KW-0067">ATP-binding</keyword>
<keyword evidence="5" id="KW-0479">Metal-binding</keyword>
<feature type="binding site" evidence="11">
    <location>
        <position position="262"/>
    </location>
    <ligand>
        <name>ATP</name>
        <dbReference type="ChEBI" id="CHEBI:30616"/>
    </ligand>
</feature>
<dbReference type="GO" id="GO:0006228">
    <property type="term" value="P:UTP biosynthetic process"/>
    <property type="evidence" value="ECO:0007669"/>
    <property type="project" value="InterPro"/>
</dbReference>
<keyword evidence="9" id="KW-0460">Magnesium</keyword>
<dbReference type="PANTHER" id="PTHR46161">
    <property type="entry name" value="NUCLEOSIDE DIPHOSPHATE KINASE"/>
    <property type="match status" value="1"/>
</dbReference>
<feature type="compositionally biased region" description="Low complexity" evidence="13">
    <location>
        <begin position="510"/>
        <end position="541"/>
    </location>
</feature>
<dbReference type="PROSITE" id="PS00469">
    <property type="entry name" value="NDPK"/>
    <property type="match status" value="1"/>
</dbReference>
<dbReference type="Pfam" id="PF00085">
    <property type="entry name" value="Thioredoxin"/>
    <property type="match status" value="1"/>
</dbReference>
<evidence type="ECO:0000259" key="14">
    <source>
        <dbReference type="SMART" id="SM00562"/>
    </source>
</evidence>